<evidence type="ECO:0000313" key="3">
    <source>
        <dbReference type="Proteomes" id="UP000198356"/>
    </source>
</evidence>
<dbReference type="Proteomes" id="UP000198356">
    <property type="component" value="Unassembled WGS sequence"/>
</dbReference>
<dbReference type="AlphaFoldDB" id="A0A239EBP8"/>
<feature type="compositionally biased region" description="Acidic residues" evidence="1">
    <location>
        <begin position="228"/>
        <end position="241"/>
    </location>
</feature>
<organism evidence="2 3">
    <name type="scientific">Granulicella rosea</name>
    <dbReference type="NCBI Taxonomy" id="474952"/>
    <lineage>
        <taxon>Bacteria</taxon>
        <taxon>Pseudomonadati</taxon>
        <taxon>Acidobacteriota</taxon>
        <taxon>Terriglobia</taxon>
        <taxon>Terriglobales</taxon>
        <taxon>Acidobacteriaceae</taxon>
        <taxon>Granulicella</taxon>
    </lineage>
</organism>
<feature type="region of interest" description="Disordered" evidence="1">
    <location>
        <begin position="216"/>
        <end position="261"/>
    </location>
</feature>
<accession>A0A239EBP8</accession>
<protein>
    <submittedName>
        <fullName evidence="2">Uncharacterized protein</fullName>
    </submittedName>
</protein>
<name>A0A239EBP8_9BACT</name>
<dbReference type="EMBL" id="FZOU01000001">
    <property type="protein sequence ID" value="SNS41354.1"/>
    <property type="molecule type" value="Genomic_DNA"/>
</dbReference>
<proteinExistence type="predicted"/>
<evidence type="ECO:0000313" key="2">
    <source>
        <dbReference type="EMBL" id="SNS41354.1"/>
    </source>
</evidence>
<evidence type="ECO:0000256" key="1">
    <source>
        <dbReference type="SAM" id="MobiDB-lite"/>
    </source>
</evidence>
<feature type="compositionally biased region" description="Basic and acidic residues" evidence="1">
    <location>
        <begin position="246"/>
        <end position="261"/>
    </location>
</feature>
<reference evidence="2 3" key="1">
    <citation type="submission" date="2017-06" db="EMBL/GenBank/DDBJ databases">
        <authorList>
            <person name="Kim H.J."/>
            <person name="Triplett B.A."/>
        </authorList>
    </citation>
    <scope>NUCLEOTIDE SEQUENCE [LARGE SCALE GENOMIC DNA]</scope>
    <source>
        <strain evidence="2 3">DSM 18704</strain>
    </source>
</reference>
<sequence length="261" mass="30444">MVMLLPRKPSPPWSPEAMAMVVQAKVLSGNKLEQLVVRLQRYTGRSKEACWRFVIQYGLKGRAEHRRWTESEFETVREELVKHPVEEVARKLNRSPKAIRNMLMRNHLSVREIRCDLFSLESLATALHVRKSEVVAWIEKSWLPAEVTQRGKRHFYTITPEGLMHLYKHHQQDLLRRGMRNQALFEAYVQYCYSPKHTVGQQLLEVRRDKRERTAYLASQNADSSSDGGEDDEEVEDDDLQAESRQVAEADRRAREASSDD</sequence>
<keyword evidence="3" id="KW-1185">Reference proteome</keyword>
<gene>
    <name evidence="2" type="ORF">SAMN05421770_101868</name>
</gene>